<name>A0A2N0W9B2_9GAMM</name>
<sequence>MSIHLHAAAEALRQARESGQTIAPITQSYQVSGLDEAYTVAQINTEYKLSQGSRIIGKKVGLTSKAVQQQLGVDQPDFGILFDDMEYLDGDSIPVSQLLQPKIEAEIAFILGRDLVGPIPSWGEFISALAYALPALEIVDSAIHNWKITLEDTVADNASCGLFVLGNQPIEIGSLNLAKVKMELEHNKVVASKGNGAACLGHPLKAAWWLARTMCEKGIGLKAGEVILSGALGPMVNVKTGDSVTAYIGRLGSVSCQLV</sequence>
<dbReference type="Pfam" id="PF01557">
    <property type="entry name" value="FAA_hydrolase"/>
    <property type="match status" value="1"/>
</dbReference>
<evidence type="ECO:0000313" key="4">
    <source>
        <dbReference type="Proteomes" id="UP000233553"/>
    </source>
</evidence>
<dbReference type="GO" id="GO:0008684">
    <property type="term" value="F:2-oxopent-4-enoate hydratase activity"/>
    <property type="evidence" value="ECO:0007669"/>
    <property type="project" value="TreeGrafter"/>
</dbReference>
<dbReference type="InterPro" id="IPR011234">
    <property type="entry name" value="Fumarylacetoacetase-like_C"/>
</dbReference>
<proteinExistence type="predicted"/>
<dbReference type="AlphaFoldDB" id="A0A2N0W9B2"/>
<organism evidence="3 4">
    <name type="scientific">Acinetobacter proteolyticus</name>
    <dbReference type="NCBI Taxonomy" id="1776741"/>
    <lineage>
        <taxon>Bacteria</taxon>
        <taxon>Pseudomonadati</taxon>
        <taxon>Pseudomonadota</taxon>
        <taxon>Gammaproteobacteria</taxon>
        <taxon>Moraxellales</taxon>
        <taxon>Moraxellaceae</taxon>
        <taxon>Acinetobacter</taxon>
    </lineage>
</organism>
<dbReference type="GO" id="GO:0005737">
    <property type="term" value="C:cytoplasm"/>
    <property type="evidence" value="ECO:0007669"/>
    <property type="project" value="TreeGrafter"/>
</dbReference>
<dbReference type="Gene3D" id="3.90.850.10">
    <property type="entry name" value="Fumarylacetoacetase-like, C-terminal domain"/>
    <property type="match status" value="1"/>
</dbReference>
<dbReference type="Proteomes" id="UP000233553">
    <property type="component" value="Unassembled WGS sequence"/>
</dbReference>
<feature type="domain" description="Fumarylacetoacetase-like C-terminal" evidence="2">
    <location>
        <begin position="89"/>
        <end position="258"/>
    </location>
</feature>
<dbReference type="PANTHER" id="PTHR30143">
    <property type="entry name" value="ACID HYDRATASE"/>
    <property type="match status" value="1"/>
</dbReference>
<evidence type="ECO:0000256" key="1">
    <source>
        <dbReference type="ARBA" id="ARBA00023239"/>
    </source>
</evidence>
<dbReference type="RefSeq" id="WP_101237745.1">
    <property type="nucleotide sequence ID" value="NZ_PISJ01000030.1"/>
</dbReference>
<reference evidence="3 4" key="1">
    <citation type="submission" date="2017-12" db="EMBL/GenBank/DDBJ databases">
        <title>Draft Genome sequences of multiple microbial strains isolated from spacecraft associated surfaces.</title>
        <authorList>
            <person name="Seuylemezian A."/>
            <person name="Vaishampayan P."/>
            <person name="Venkateswaran K."/>
        </authorList>
    </citation>
    <scope>NUCLEOTIDE SEQUENCE [LARGE SCALE GENOMIC DNA]</scope>
    <source>
        <strain evidence="3 4">2P01AA</strain>
    </source>
</reference>
<dbReference type="PANTHER" id="PTHR30143:SF0">
    <property type="entry name" value="2-KETO-4-PENTENOATE HYDRATASE"/>
    <property type="match status" value="1"/>
</dbReference>
<keyword evidence="1" id="KW-0456">Lyase</keyword>
<gene>
    <name evidence="3" type="ORF">CW311_21005</name>
</gene>
<comment type="caution">
    <text evidence="3">The sequence shown here is derived from an EMBL/GenBank/DDBJ whole genome shotgun (WGS) entry which is preliminary data.</text>
</comment>
<evidence type="ECO:0000259" key="2">
    <source>
        <dbReference type="Pfam" id="PF01557"/>
    </source>
</evidence>
<dbReference type="SUPFAM" id="SSF56529">
    <property type="entry name" value="FAH"/>
    <property type="match status" value="1"/>
</dbReference>
<dbReference type="EMBL" id="PISJ01000030">
    <property type="protein sequence ID" value="PKF31066.1"/>
    <property type="molecule type" value="Genomic_DNA"/>
</dbReference>
<evidence type="ECO:0000313" key="3">
    <source>
        <dbReference type="EMBL" id="PKF31066.1"/>
    </source>
</evidence>
<accession>A0A2N0W9B2</accession>
<dbReference type="InterPro" id="IPR036663">
    <property type="entry name" value="Fumarylacetoacetase_C_sf"/>
</dbReference>
<protein>
    <submittedName>
        <fullName evidence="3">2-keto-4-pentenoate hydratase</fullName>
    </submittedName>
</protein>
<dbReference type="InterPro" id="IPR050772">
    <property type="entry name" value="Hydratase-Decarb/MhpD_sf"/>
</dbReference>